<dbReference type="Pfam" id="PF02397">
    <property type="entry name" value="Bac_transf"/>
    <property type="match status" value="1"/>
</dbReference>
<protein>
    <submittedName>
        <fullName evidence="3">Sugar transferase</fullName>
    </submittedName>
</protein>
<dbReference type="RefSeq" id="WP_250931721.1">
    <property type="nucleotide sequence ID" value="NZ_JAMQBK010000067.1"/>
</dbReference>
<feature type="domain" description="Bacterial sugar transferase" evidence="2">
    <location>
        <begin position="3"/>
        <end position="200"/>
    </location>
</feature>
<organism evidence="3 4">
    <name type="scientific">Aporhodopirellula aestuarii</name>
    <dbReference type="NCBI Taxonomy" id="2950107"/>
    <lineage>
        <taxon>Bacteria</taxon>
        <taxon>Pseudomonadati</taxon>
        <taxon>Planctomycetota</taxon>
        <taxon>Planctomycetia</taxon>
        <taxon>Pirellulales</taxon>
        <taxon>Pirellulaceae</taxon>
        <taxon>Aporhodopirellula</taxon>
    </lineage>
</organism>
<sequence length="231" mass="26046">MIKRVMDVFVSGGVLLVLAAPLAVVIVILKLTGEHKAFYFQDRIGLDGKIIKVTKFATMLQNSPNLGTQDITLRNDPRVLPVGKFLRKTKLNEVPQFWDVLVGKLSLVGWRPLMPQGFADYSNEIQREIVEVKPGLTGLGSLFFRDEESIIAQAEIEGRDLRSCYRNDIMPYKGALELWYVDHHGLIVDIKILLATAIAVAFPRWIGFHSWFKGLPTPDSEIVRNQLGMSR</sequence>
<name>A0ABT0UA22_9BACT</name>
<evidence type="ECO:0000313" key="4">
    <source>
        <dbReference type="Proteomes" id="UP001202961"/>
    </source>
</evidence>
<dbReference type="GO" id="GO:0016740">
    <property type="term" value="F:transferase activity"/>
    <property type="evidence" value="ECO:0007669"/>
    <property type="project" value="UniProtKB-KW"/>
</dbReference>
<comment type="caution">
    <text evidence="3">The sequence shown here is derived from an EMBL/GenBank/DDBJ whole genome shotgun (WGS) entry which is preliminary data.</text>
</comment>
<evidence type="ECO:0000313" key="3">
    <source>
        <dbReference type="EMBL" id="MCM2373843.1"/>
    </source>
</evidence>
<dbReference type="InterPro" id="IPR003362">
    <property type="entry name" value="Bact_transf"/>
</dbReference>
<dbReference type="EMBL" id="JAMQBK010000067">
    <property type="protein sequence ID" value="MCM2373843.1"/>
    <property type="molecule type" value="Genomic_DNA"/>
</dbReference>
<evidence type="ECO:0000256" key="1">
    <source>
        <dbReference type="ARBA" id="ARBA00006464"/>
    </source>
</evidence>
<proteinExistence type="inferred from homology"/>
<keyword evidence="3" id="KW-0808">Transferase</keyword>
<reference evidence="3 4" key="1">
    <citation type="journal article" date="2022" name="Syst. Appl. Microbiol.">
        <title>Rhodopirellula aestuarii sp. nov., a novel member of the genus Rhodopirellula isolated from brackish sediments collected in the Tagus River estuary, Portugal.</title>
        <authorList>
            <person name="Vitorino I.R."/>
            <person name="Klimek D."/>
            <person name="Calusinska M."/>
            <person name="Lobo-da-Cunha A."/>
            <person name="Vasconcelos V."/>
            <person name="Lage O.M."/>
        </authorList>
    </citation>
    <scope>NUCLEOTIDE SEQUENCE [LARGE SCALE GENOMIC DNA]</scope>
    <source>
        <strain evidence="3 4">ICT_H3.1</strain>
    </source>
</reference>
<dbReference type="PANTHER" id="PTHR30576:SF0">
    <property type="entry name" value="UNDECAPRENYL-PHOSPHATE N-ACETYLGALACTOSAMINYL 1-PHOSPHATE TRANSFERASE-RELATED"/>
    <property type="match status" value="1"/>
</dbReference>
<keyword evidence="4" id="KW-1185">Reference proteome</keyword>
<dbReference type="Proteomes" id="UP001202961">
    <property type="component" value="Unassembled WGS sequence"/>
</dbReference>
<evidence type="ECO:0000259" key="2">
    <source>
        <dbReference type="Pfam" id="PF02397"/>
    </source>
</evidence>
<gene>
    <name evidence="3" type="ORF">NB063_24775</name>
</gene>
<dbReference type="PANTHER" id="PTHR30576">
    <property type="entry name" value="COLANIC BIOSYNTHESIS UDP-GLUCOSE LIPID CARRIER TRANSFERASE"/>
    <property type="match status" value="1"/>
</dbReference>
<accession>A0ABT0UA22</accession>
<comment type="similarity">
    <text evidence="1">Belongs to the bacterial sugar transferase family.</text>
</comment>